<comment type="caution">
    <text evidence="2">The sequence shown here is derived from an EMBL/GenBank/DDBJ whole genome shotgun (WGS) entry which is preliminary data.</text>
</comment>
<evidence type="ECO:0000313" key="2">
    <source>
        <dbReference type="EMBL" id="KXS30730.1"/>
    </source>
</evidence>
<sequence length="660" mass="74635">MTRAALAIPTLDQENVIVIKNKPRIFSRRRSLTSNERDTDLLRGELLSIEQLKRHAVMLASQHKIDPYPRPDRLLSRLADNEHVLHAAYDVVTASTLGQRIVPAEAWLLDNFYLIEQQIAQARQHLPRGYSRQLPRLKDGSSAGFPRIYDLALELIAHMDGRVDSDNASQFIAAYQSAEPLKIGELWAFPIMLQLALLENLRRVVLRIARRREERDAAIIWADRMLAAAEREPKQLIHHLAEFANADVLLTAPFVEEFYARLQAQGPAMAFVQTWVEQKLLEQGVSATQLSATAASTAATNQISIANSIGSLRFIGVMDWRDYVESLSVVEQTLRENPAGMHANQTFVTRDRYRHVIEDVARGSSQSEIVVARAAIDLAQRAADQLGRNERSAHVGYYLIDRGRPLLEQAVGCRLTRRVRFRRMSRNFRLPIYLSPILLITTLVTAVVLSAFGGIALDDWRYWFFALTGMIAASALAMPLVNMMVTLILPPRSLPRLDFSKGIPDIHRTMVVVPTLLSKSQDIDDLLEALEIRYLGNRDSNLFFALLTDFCDAHECIQPGDEALLAQARTAVNTLNATYSEDRTCIFYLFHRPREWNAVDRVWMGYERKRGKLEQFNALLRGEAQSAFSEVVGDTAILASIKYVITLDTIPSCRAMLHER</sequence>
<proteinExistence type="predicted"/>
<name>A0A139BP23_9PROT</name>
<evidence type="ECO:0008006" key="4">
    <source>
        <dbReference type="Google" id="ProtNLM"/>
    </source>
</evidence>
<feature type="transmembrane region" description="Helical" evidence="1">
    <location>
        <begin position="462"/>
        <end position="489"/>
    </location>
</feature>
<feature type="transmembrane region" description="Helical" evidence="1">
    <location>
        <begin position="430"/>
        <end position="456"/>
    </location>
</feature>
<keyword evidence="1" id="KW-0472">Membrane</keyword>
<dbReference type="PATRIC" id="fig|1796491.3.peg.3452"/>
<dbReference type="Proteomes" id="UP000070578">
    <property type="component" value="Unassembled WGS sequence"/>
</dbReference>
<dbReference type="Gene3D" id="3.90.1200.10">
    <property type="match status" value="1"/>
</dbReference>
<gene>
    <name evidence="2" type="ORF">AWT59_3143</name>
</gene>
<reference evidence="2 3" key="1">
    <citation type="submission" date="2016-02" db="EMBL/GenBank/DDBJ databases">
        <authorList>
            <person name="Wen L."/>
            <person name="He K."/>
            <person name="Yang H."/>
        </authorList>
    </citation>
    <scope>NUCLEOTIDE SEQUENCE [LARGE SCALE GENOMIC DNA]</scope>
    <source>
        <strain evidence="2">ShG14-8</strain>
    </source>
</reference>
<dbReference type="AlphaFoldDB" id="A0A139BP23"/>
<evidence type="ECO:0000256" key="1">
    <source>
        <dbReference type="SAM" id="Phobius"/>
    </source>
</evidence>
<keyword evidence="1" id="KW-0812">Transmembrane</keyword>
<protein>
    <recommendedName>
        <fullName evidence="4">Cyclic beta 1-2 glucan synthetase</fullName>
    </recommendedName>
</protein>
<accession>A0A139BP23</accession>
<organism evidence="2 3">
    <name type="scientific">Candidatus Gallionella acididurans</name>
    <dbReference type="NCBI Taxonomy" id="1796491"/>
    <lineage>
        <taxon>Bacteria</taxon>
        <taxon>Pseudomonadati</taxon>
        <taxon>Pseudomonadota</taxon>
        <taxon>Betaproteobacteria</taxon>
        <taxon>Nitrosomonadales</taxon>
        <taxon>Gallionellaceae</taxon>
        <taxon>Gallionella</taxon>
    </lineage>
</organism>
<evidence type="ECO:0000313" key="3">
    <source>
        <dbReference type="Proteomes" id="UP000070578"/>
    </source>
</evidence>
<dbReference type="EMBL" id="LSLI01000154">
    <property type="protein sequence ID" value="KXS30730.1"/>
    <property type="molecule type" value="Genomic_DNA"/>
</dbReference>
<keyword evidence="1" id="KW-1133">Transmembrane helix</keyword>
<reference evidence="2 3" key="2">
    <citation type="submission" date="2016-03" db="EMBL/GenBank/DDBJ databases">
        <title>New uncultured bacterium of the family Gallionellaceae from acid mine drainage: description and reconstruction of genome based on metagenomic analysis of microbial community.</title>
        <authorList>
            <person name="Kadnikov V."/>
            <person name="Ivasenko D."/>
            <person name="Beletsky A."/>
            <person name="Mardanov A."/>
            <person name="Danilova E."/>
            <person name="Pimenov N."/>
            <person name="Karnachuk O."/>
            <person name="Ravin N."/>
        </authorList>
    </citation>
    <scope>NUCLEOTIDE SEQUENCE [LARGE SCALE GENOMIC DNA]</scope>
    <source>
        <strain evidence="2">ShG14-8</strain>
    </source>
</reference>